<dbReference type="HOGENOM" id="CLU_147810_5_1_5"/>
<dbReference type="eggNOG" id="COG5614">
    <property type="taxonomic scope" value="Bacteria"/>
</dbReference>
<dbReference type="Pfam" id="PF05521">
    <property type="entry name" value="Phage_HCP"/>
    <property type="match status" value="1"/>
</dbReference>
<proteinExistence type="predicted"/>
<dbReference type="OrthoDB" id="7570189at2"/>
<dbReference type="Proteomes" id="UP000294958">
    <property type="component" value="Unassembled WGS sequence"/>
</dbReference>
<reference evidence="2 4" key="2">
    <citation type="submission" date="2019-03" db="EMBL/GenBank/DDBJ databases">
        <title>Genomic Encyclopedia of Type Strains, Phase IV (KMG-IV): sequencing the most valuable type-strain genomes for metagenomic binning, comparative biology and taxonomic classification.</title>
        <authorList>
            <person name="Goeker M."/>
        </authorList>
    </citation>
    <scope>NUCLEOTIDE SEQUENCE [LARGE SCALE GENOMIC DNA]</scope>
    <source>
        <strain evidence="2 4">DSM 11603</strain>
    </source>
</reference>
<evidence type="ECO:0000313" key="3">
    <source>
        <dbReference type="Proteomes" id="UP000019849"/>
    </source>
</evidence>
<keyword evidence="4" id="KW-1185">Reference proteome</keyword>
<dbReference type="Gene3D" id="2.40.10.270">
    <property type="entry name" value="Bacteriophage SPP1 head-tail adaptor protein"/>
    <property type="match status" value="1"/>
</dbReference>
<dbReference type="EMBL" id="JENY01000002">
    <property type="protein sequence ID" value="EXL10070.1"/>
    <property type="molecule type" value="Genomic_DNA"/>
</dbReference>
<sequence length="111" mass="12243">MLASFLNPGALRTELALEKAEAVPDGMGGFSEQWHEVATVFARIEPLAAQSRFGADTMLETVTHRIALRKRAGIEGGMRFRRGGRLFEIVTVHDPDESGRYLVCRVQEGGK</sequence>
<gene>
    <name evidence="1" type="ORF">BG36_07850</name>
    <name evidence="2" type="ORF">DES43_10554</name>
</gene>
<dbReference type="RefSeq" id="WP_035023001.1">
    <property type="nucleotide sequence ID" value="NZ_KK073878.1"/>
</dbReference>
<comment type="caution">
    <text evidence="1">The sequence shown here is derived from an EMBL/GenBank/DDBJ whole genome shotgun (WGS) entry which is preliminary data.</text>
</comment>
<organism evidence="1 3">
    <name type="scientific">Aquamicrobium defluvii</name>
    <dbReference type="NCBI Taxonomy" id="69279"/>
    <lineage>
        <taxon>Bacteria</taxon>
        <taxon>Pseudomonadati</taxon>
        <taxon>Pseudomonadota</taxon>
        <taxon>Alphaproteobacteria</taxon>
        <taxon>Hyphomicrobiales</taxon>
        <taxon>Phyllobacteriaceae</taxon>
        <taxon>Aquamicrobium</taxon>
    </lineage>
</organism>
<evidence type="ECO:0000313" key="2">
    <source>
        <dbReference type="EMBL" id="TDR36389.1"/>
    </source>
</evidence>
<dbReference type="NCBIfam" id="TIGR01563">
    <property type="entry name" value="gp16_SPP1"/>
    <property type="match status" value="1"/>
</dbReference>
<dbReference type="AlphaFoldDB" id="A0A011VNX3"/>
<reference evidence="1 3" key="1">
    <citation type="submission" date="2014-02" db="EMBL/GenBank/DDBJ databases">
        <title>Aquamicrobium defluvii Genome sequencing.</title>
        <authorList>
            <person name="Wang X."/>
        </authorList>
    </citation>
    <scope>NUCLEOTIDE SEQUENCE [LARGE SCALE GENOMIC DNA]</scope>
    <source>
        <strain evidence="1 3">W13Z1</strain>
    </source>
</reference>
<dbReference type="PATRIC" id="fig|69279.3.peg.474"/>
<dbReference type="Proteomes" id="UP000019849">
    <property type="component" value="Unassembled WGS sequence"/>
</dbReference>
<protein>
    <submittedName>
        <fullName evidence="1">Head-tail adaptor protein</fullName>
    </submittedName>
    <submittedName>
        <fullName evidence="2">SPP1 family predicted phage head-tail adaptor</fullName>
    </submittedName>
</protein>
<evidence type="ECO:0000313" key="1">
    <source>
        <dbReference type="EMBL" id="EXL10070.1"/>
    </source>
</evidence>
<dbReference type="EMBL" id="SNZF01000005">
    <property type="protein sequence ID" value="TDR36389.1"/>
    <property type="molecule type" value="Genomic_DNA"/>
</dbReference>
<name>A0A011VNX3_9HYPH</name>
<dbReference type="InterPro" id="IPR008767">
    <property type="entry name" value="Phage_SPP1_head-tail_adaptor"/>
</dbReference>
<evidence type="ECO:0000313" key="4">
    <source>
        <dbReference type="Proteomes" id="UP000294958"/>
    </source>
</evidence>
<dbReference type="STRING" id="69279.BG36_07850"/>
<accession>A0A011VNX3</accession>
<dbReference type="InterPro" id="IPR038666">
    <property type="entry name" value="SSP1_head-tail_sf"/>
</dbReference>